<dbReference type="InterPro" id="IPR036249">
    <property type="entry name" value="Thioredoxin-like_sf"/>
</dbReference>
<evidence type="ECO:0000259" key="3">
    <source>
        <dbReference type="PROSITE" id="PS51352"/>
    </source>
</evidence>
<keyword evidence="2" id="KW-0812">Transmembrane</keyword>
<evidence type="ECO:0000313" key="5">
    <source>
        <dbReference type="Proteomes" id="UP000231071"/>
    </source>
</evidence>
<evidence type="ECO:0000313" key="4">
    <source>
        <dbReference type="EMBL" id="PIZ71408.1"/>
    </source>
</evidence>
<dbReference type="Proteomes" id="UP000231071">
    <property type="component" value="Unassembled WGS sequence"/>
</dbReference>
<feature type="domain" description="Thioredoxin" evidence="3">
    <location>
        <begin position="31"/>
        <end position="200"/>
    </location>
</feature>
<dbReference type="SUPFAM" id="SSF52833">
    <property type="entry name" value="Thioredoxin-like"/>
    <property type="match status" value="1"/>
</dbReference>
<keyword evidence="2" id="KW-0472">Membrane</keyword>
<dbReference type="Gene3D" id="3.40.30.10">
    <property type="entry name" value="Glutaredoxin"/>
    <property type="match status" value="1"/>
</dbReference>
<sequence length="202" mass="22478">MEDKYLIPISVLVAAALLTGALIYSKISPSQQQAKITPDQTVDSTQNTDQNNNQNTTQPTPVLATGIPGVTSFAVKDDKQICKQDGKPVVYLFSTTWCPHCVWVKPIFDKVAKEYISQNKIIAYHWELDTFDNSLTDAVETSVPKDQEAIYKEFNPSGSIPTFVFGCKYHRVGNGPGREQSNDTAAEEKELRAIFDYIISQP</sequence>
<proteinExistence type="predicted"/>
<keyword evidence="2" id="KW-1133">Transmembrane helix</keyword>
<reference evidence="5" key="1">
    <citation type="submission" date="2017-09" db="EMBL/GenBank/DDBJ databases">
        <title>Depth-based differentiation of microbial function through sediment-hosted aquifers and enrichment of novel symbionts in the deep terrestrial subsurface.</title>
        <authorList>
            <person name="Probst A.J."/>
            <person name="Ladd B."/>
            <person name="Jarett J.K."/>
            <person name="Geller-Mcgrath D.E."/>
            <person name="Sieber C.M.K."/>
            <person name="Emerson J.B."/>
            <person name="Anantharaman K."/>
            <person name="Thomas B.C."/>
            <person name="Malmstrom R."/>
            <person name="Stieglmeier M."/>
            <person name="Klingl A."/>
            <person name="Woyke T."/>
            <person name="Ryan C.M."/>
            <person name="Banfield J.F."/>
        </authorList>
    </citation>
    <scope>NUCLEOTIDE SEQUENCE [LARGE SCALE GENOMIC DNA]</scope>
</reference>
<feature type="compositionally biased region" description="Low complexity" evidence="1">
    <location>
        <begin position="39"/>
        <end position="58"/>
    </location>
</feature>
<dbReference type="InterPro" id="IPR013766">
    <property type="entry name" value="Thioredoxin_domain"/>
</dbReference>
<comment type="caution">
    <text evidence="4">The sequence shown here is derived from an EMBL/GenBank/DDBJ whole genome shotgun (WGS) entry which is preliminary data.</text>
</comment>
<dbReference type="AlphaFoldDB" id="A0A2M7UJM4"/>
<dbReference type="EMBL" id="PFOI01000014">
    <property type="protein sequence ID" value="PIZ71408.1"/>
    <property type="molecule type" value="Genomic_DNA"/>
</dbReference>
<name>A0A2M7UJM4_9BACT</name>
<feature type="transmembrane region" description="Helical" evidence="2">
    <location>
        <begin position="6"/>
        <end position="25"/>
    </location>
</feature>
<gene>
    <name evidence="4" type="ORF">COY09_00675</name>
</gene>
<evidence type="ECO:0000256" key="2">
    <source>
        <dbReference type="SAM" id="Phobius"/>
    </source>
</evidence>
<organism evidence="4 5">
    <name type="scientific">Candidatus Portnoybacteria bacterium CG_4_10_14_0_2_um_filter_39_11</name>
    <dbReference type="NCBI Taxonomy" id="1974797"/>
    <lineage>
        <taxon>Bacteria</taxon>
        <taxon>Candidatus Portnoyibacteriota</taxon>
    </lineage>
</organism>
<dbReference type="PROSITE" id="PS51352">
    <property type="entry name" value="THIOREDOXIN_2"/>
    <property type="match status" value="1"/>
</dbReference>
<dbReference type="CDD" id="cd02947">
    <property type="entry name" value="TRX_family"/>
    <property type="match status" value="1"/>
</dbReference>
<feature type="region of interest" description="Disordered" evidence="1">
    <location>
        <begin position="35"/>
        <end position="61"/>
    </location>
</feature>
<protein>
    <recommendedName>
        <fullName evidence="3">Thioredoxin domain-containing protein</fullName>
    </recommendedName>
</protein>
<dbReference type="Pfam" id="PF00085">
    <property type="entry name" value="Thioredoxin"/>
    <property type="match status" value="1"/>
</dbReference>
<accession>A0A2M7UJM4</accession>
<evidence type="ECO:0000256" key="1">
    <source>
        <dbReference type="SAM" id="MobiDB-lite"/>
    </source>
</evidence>